<dbReference type="AlphaFoldDB" id="A0A9N6WZ30"/>
<dbReference type="SUPFAM" id="SSF51161">
    <property type="entry name" value="Trimeric LpxA-like enzymes"/>
    <property type="match status" value="1"/>
</dbReference>
<evidence type="ECO:0000313" key="7">
    <source>
        <dbReference type="EMBL" id="CAG4645930.1"/>
    </source>
</evidence>
<comment type="subcellular location">
    <subcellularLocation>
        <location evidence="1">Cytoplasm</location>
        <location evidence="1">Cytoskeleton</location>
    </subcellularLocation>
</comment>
<dbReference type="PANTHER" id="PTHR13072">
    <property type="entry name" value="DYNACTIN 6"/>
    <property type="match status" value="1"/>
</dbReference>
<dbReference type="EMBL" id="OC989275">
    <property type="protein sequence ID" value="CAG4645930.1"/>
    <property type="molecule type" value="Genomic_DNA"/>
</dbReference>
<dbReference type="PANTHER" id="PTHR13072:SF0">
    <property type="entry name" value="DYNACTIN SUBUNIT 6"/>
    <property type="match status" value="1"/>
</dbReference>
<keyword evidence="4" id="KW-0963">Cytoplasm</keyword>
<proteinExistence type="inferred from homology"/>
<dbReference type="GO" id="GO:0005869">
    <property type="term" value="C:dynactin complex"/>
    <property type="evidence" value="ECO:0007669"/>
    <property type="project" value="InterPro"/>
</dbReference>
<comment type="function">
    <text evidence="6">Part of the dynactin complex that activates the molecular motor dynein for ultra-processive transport along microtubules.</text>
</comment>
<evidence type="ECO:0000256" key="4">
    <source>
        <dbReference type="ARBA" id="ARBA00022490"/>
    </source>
</evidence>
<organism evidence="7">
    <name type="scientific">Lynceus sp. MCZ IZ 141354</name>
    <dbReference type="NCBI Taxonomy" id="1930659"/>
    <lineage>
        <taxon>Eukaryota</taxon>
        <taxon>Metazoa</taxon>
        <taxon>Ecdysozoa</taxon>
        <taxon>Arthropoda</taxon>
        <taxon>Crustacea</taxon>
        <taxon>Branchiopoda</taxon>
        <taxon>Diplostraca</taxon>
        <taxon>Laevicaudata</taxon>
        <taxon>Lynceidae</taxon>
        <taxon>Lynceus</taxon>
    </lineage>
</organism>
<dbReference type="Gene3D" id="2.160.10.10">
    <property type="entry name" value="Hexapeptide repeat proteins"/>
    <property type="match status" value="1"/>
</dbReference>
<dbReference type="CDD" id="cd04646">
    <property type="entry name" value="LbH_Dynactin_6"/>
    <property type="match status" value="1"/>
</dbReference>
<keyword evidence="5" id="KW-0206">Cytoskeleton</keyword>
<protein>
    <recommendedName>
        <fullName evidence="3">Dynactin subunit 6</fullName>
    </recommendedName>
</protein>
<gene>
    <name evidence="7" type="primary">EOG090X0I48</name>
</gene>
<sequence length="169" mass="18364">MEANIKIGAGSLVAVDTELQGDITIGSKTLVHPKARILALSGPIIIGDNNIIEEQVTIINQTEAKDVTPVMIIGNNNVFEVDCEVRCVKIGDHNVIESKAFVGREVQLTNGCVITAMTNVSSGEILPEGMLVTPTLRRMQAELPPVQTAQIEFLSKVLMNYHRMRKSNA</sequence>
<accession>A0A9N6WZ30</accession>
<evidence type="ECO:0000256" key="1">
    <source>
        <dbReference type="ARBA" id="ARBA00004245"/>
    </source>
</evidence>
<comment type="similarity">
    <text evidence="2">Belongs to the dynactin subunits 5/6 family. Dynactin subunit 6 subfamily.</text>
</comment>
<name>A0A9N6WZ30_9CRUS</name>
<dbReference type="GO" id="GO:0070840">
    <property type="term" value="F:dynein complex binding"/>
    <property type="evidence" value="ECO:0007669"/>
    <property type="project" value="TreeGrafter"/>
</dbReference>
<evidence type="ECO:0000256" key="3">
    <source>
        <dbReference type="ARBA" id="ARBA00016573"/>
    </source>
</evidence>
<evidence type="ECO:0000256" key="6">
    <source>
        <dbReference type="ARBA" id="ARBA00034687"/>
    </source>
</evidence>
<dbReference type="InterPro" id="IPR027777">
    <property type="entry name" value="DCTN6"/>
</dbReference>
<evidence type="ECO:0000256" key="5">
    <source>
        <dbReference type="ARBA" id="ARBA00023212"/>
    </source>
</evidence>
<reference evidence="7" key="1">
    <citation type="submission" date="2021-04" db="EMBL/GenBank/DDBJ databases">
        <authorList>
            <person name="Cornetti L."/>
        </authorList>
    </citation>
    <scope>NUCLEOTIDE SEQUENCE</scope>
</reference>
<evidence type="ECO:0000256" key="2">
    <source>
        <dbReference type="ARBA" id="ARBA00007719"/>
    </source>
</evidence>
<dbReference type="InterPro" id="IPR011004">
    <property type="entry name" value="Trimer_LpxA-like_sf"/>
</dbReference>
<dbReference type="GO" id="GO:0007052">
    <property type="term" value="P:mitotic spindle organization"/>
    <property type="evidence" value="ECO:0007669"/>
    <property type="project" value="TreeGrafter"/>
</dbReference>